<protein>
    <submittedName>
        <fullName evidence="2">Uncharacterized protein</fullName>
    </submittedName>
</protein>
<organism evidence="2 3">
    <name type="scientific">Smittium megazygosporum</name>
    <dbReference type="NCBI Taxonomy" id="133381"/>
    <lineage>
        <taxon>Eukaryota</taxon>
        <taxon>Fungi</taxon>
        <taxon>Fungi incertae sedis</taxon>
        <taxon>Zoopagomycota</taxon>
        <taxon>Kickxellomycotina</taxon>
        <taxon>Harpellomycetes</taxon>
        <taxon>Harpellales</taxon>
        <taxon>Legeriomycetaceae</taxon>
        <taxon>Smittium</taxon>
    </lineage>
</organism>
<feature type="chain" id="PRO_5015427020" evidence="1">
    <location>
        <begin position="21"/>
        <end position="396"/>
    </location>
</feature>
<accession>A0A2T9Z7T6</accession>
<dbReference type="AlphaFoldDB" id="A0A2T9Z7T6"/>
<name>A0A2T9Z7T6_9FUNG</name>
<evidence type="ECO:0000313" key="3">
    <source>
        <dbReference type="Proteomes" id="UP000245609"/>
    </source>
</evidence>
<comment type="caution">
    <text evidence="2">The sequence shown here is derived from an EMBL/GenBank/DDBJ whole genome shotgun (WGS) entry which is preliminary data.</text>
</comment>
<feature type="non-terminal residue" evidence="2">
    <location>
        <position position="396"/>
    </location>
</feature>
<feature type="signal peptide" evidence="1">
    <location>
        <begin position="1"/>
        <end position="20"/>
    </location>
</feature>
<dbReference type="Proteomes" id="UP000245609">
    <property type="component" value="Unassembled WGS sequence"/>
</dbReference>
<dbReference type="EMBL" id="MBFS01001840">
    <property type="protein sequence ID" value="PVV00605.1"/>
    <property type="molecule type" value="Genomic_DNA"/>
</dbReference>
<keyword evidence="1" id="KW-0732">Signal</keyword>
<dbReference type="STRING" id="133381.A0A2T9Z7T6"/>
<reference evidence="2 3" key="1">
    <citation type="journal article" date="2018" name="MBio">
        <title>Comparative Genomics Reveals the Core Gene Toolbox for the Fungus-Insect Symbiosis.</title>
        <authorList>
            <person name="Wang Y."/>
            <person name="Stata M."/>
            <person name="Wang W."/>
            <person name="Stajich J.E."/>
            <person name="White M.M."/>
            <person name="Moncalvo J.M."/>
        </authorList>
    </citation>
    <scope>NUCLEOTIDE SEQUENCE [LARGE SCALE GENOMIC DNA]</scope>
    <source>
        <strain evidence="2 3">SC-DP-2</strain>
    </source>
</reference>
<gene>
    <name evidence="2" type="ORF">BB560_005009</name>
</gene>
<evidence type="ECO:0000256" key="1">
    <source>
        <dbReference type="SAM" id="SignalP"/>
    </source>
</evidence>
<proteinExistence type="predicted"/>
<sequence>MFKPLEYIFLLLSVSNSVLSLVAPKFELENKDARLSRRLDKVDGSRFTLNCPLTETVSFDKSPTTNAYYQGNVRYDQSSFSYSNPFTLNLCSSGYFFLKFSVNYSVTVPLFFSVMFVNGTKSVVSDPTVEYRFYPEGRCYVFYKSNGYTNYTLGAYNPPPSPIIKYTDNFTLLYDETGIKMGLGGLVTASFTNPSLNKFMLDKQTKARLTVQALGLAFINDYEIKCLATDTCLTGSQAPSVTTTATTTLPGTCTDNPLPTNIVVNDSLTVNGDFTLSLTSNSRDSDLFFGFSDANGIIKDTKFVELQIGLKNGQNTIKDLVTANIKRSNLDKRQGSAKINIVYVNGIYALLSNAQSFTTFKGSNIIPKSLTITPFDGTTCNLVILIRHTSRLKLTA</sequence>
<keyword evidence="3" id="KW-1185">Reference proteome</keyword>
<evidence type="ECO:0000313" key="2">
    <source>
        <dbReference type="EMBL" id="PVV00605.1"/>
    </source>
</evidence>